<name>A0ABT3D0N0_9BACT</name>
<protein>
    <submittedName>
        <fullName evidence="1">Uncharacterized protein</fullName>
    </submittedName>
</protein>
<reference evidence="1 2" key="1">
    <citation type="submission" date="2022-10" db="EMBL/GenBank/DDBJ databases">
        <title>Comparative genomics and taxonomic characterization of three novel marine species of genus Reichenbachiella exhibiting antioxidant and polysaccharide degradation activities.</title>
        <authorList>
            <person name="Muhammad N."/>
            <person name="Lee Y.-J."/>
            <person name="Ko J."/>
            <person name="Kim S.-G."/>
        </authorList>
    </citation>
    <scope>NUCLEOTIDE SEQUENCE [LARGE SCALE GENOMIC DNA]</scope>
    <source>
        <strain evidence="1 2">ABR2-5</strain>
    </source>
</reference>
<dbReference type="EMBL" id="JAOYOD010000010">
    <property type="protein sequence ID" value="MCV9389508.1"/>
    <property type="molecule type" value="Genomic_DNA"/>
</dbReference>
<dbReference type="Proteomes" id="UP001300692">
    <property type="component" value="Unassembled WGS sequence"/>
</dbReference>
<organism evidence="1 2">
    <name type="scientific">Reichenbachiella ulvae</name>
    <dbReference type="NCBI Taxonomy" id="2980104"/>
    <lineage>
        <taxon>Bacteria</taxon>
        <taxon>Pseudomonadati</taxon>
        <taxon>Bacteroidota</taxon>
        <taxon>Cytophagia</taxon>
        <taxon>Cytophagales</taxon>
        <taxon>Reichenbachiellaceae</taxon>
        <taxon>Reichenbachiella</taxon>
    </lineage>
</organism>
<evidence type="ECO:0000313" key="1">
    <source>
        <dbReference type="EMBL" id="MCV9389508.1"/>
    </source>
</evidence>
<dbReference type="RefSeq" id="WP_264140490.1">
    <property type="nucleotide sequence ID" value="NZ_JAOYOD010000010.1"/>
</dbReference>
<proteinExistence type="predicted"/>
<comment type="caution">
    <text evidence="1">The sequence shown here is derived from an EMBL/GenBank/DDBJ whole genome shotgun (WGS) entry which is preliminary data.</text>
</comment>
<sequence>MSWVISDTFDGMPSWLSYAKVRGSYAEVGKDAEPYSLYLTNTITNAGALQPVHQAE</sequence>
<evidence type="ECO:0000313" key="2">
    <source>
        <dbReference type="Proteomes" id="UP001300692"/>
    </source>
</evidence>
<accession>A0ABT3D0N0</accession>
<keyword evidence="2" id="KW-1185">Reference proteome</keyword>
<gene>
    <name evidence="1" type="ORF">N7U62_22830</name>
</gene>